<dbReference type="InterPro" id="IPR011764">
    <property type="entry name" value="Biotin_carboxylation_dom"/>
</dbReference>
<dbReference type="Gene3D" id="3.40.50.20">
    <property type="match status" value="1"/>
</dbReference>
<accession>A0A382GYH1</accession>
<dbReference type="PROSITE" id="PS50979">
    <property type="entry name" value="BC"/>
    <property type="match status" value="1"/>
</dbReference>
<evidence type="ECO:0000259" key="5">
    <source>
        <dbReference type="PROSITE" id="PS50979"/>
    </source>
</evidence>
<dbReference type="GO" id="GO:0005739">
    <property type="term" value="C:mitochondrion"/>
    <property type="evidence" value="ECO:0007669"/>
    <property type="project" value="TreeGrafter"/>
</dbReference>
<proteinExistence type="predicted"/>
<keyword evidence="3" id="KW-0067">ATP-binding</keyword>
<evidence type="ECO:0000313" key="6">
    <source>
        <dbReference type="EMBL" id="SVB79603.1"/>
    </source>
</evidence>
<keyword evidence="4" id="KW-0092">Biotin</keyword>
<dbReference type="PANTHER" id="PTHR18866:SF33">
    <property type="entry name" value="METHYLCROTONOYL-COA CARBOXYLASE SUBUNIT ALPHA, MITOCHONDRIAL-RELATED"/>
    <property type="match status" value="1"/>
</dbReference>
<evidence type="ECO:0000256" key="2">
    <source>
        <dbReference type="ARBA" id="ARBA00022741"/>
    </source>
</evidence>
<dbReference type="SUPFAM" id="SSF52440">
    <property type="entry name" value="PreATP-grasp domain"/>
    <property type="match status" value="1"/>
</dbReference>
<evidence type="ECO:0000256" key="4">
    <source>
        <dbReference type="ARBA" id="ARBA00023267"/>
    </source>
</evidence>
<protein>
    <recommendedName>
        <fullName evidence="5">Biotin carboxylation domain-containing protein</fullName>
    </recommendedName>
</protein>
<dbReference type="InterPro" id="IPR050856">
    <property type="entry name" value="Biotin_carboxylase_complex"/>
</dbReference>
<dbReference type="Pfam" id="PF00289">
    <property type="entry name" value="Biotin_carb_N"/>
    <property type="match status" value="1"/>
</dbReference>
<evidence type="ECO:0000256" key="1">
    <source>
        <dbReference type="ARBA" id="ARBA00022598"/>
    </source>
</evidence>
<feature type="domain" description="Biotin carboxylation" evidence="5">
    <location>
        <begin position="20"/>
        <end position="133"/>
    </location>
</feature>
<dbReference type="AlphaFoldDB" id="A0A382GYH1"/>
<dbReference type="InterPro" id="IPR016185">
    <property type="entry name" value="PreATP-grasp_dom_sf"/>
</dbReference>
<dbReference type="PANTHER" id="PTHR18866">
    <property type="entry name" value="CARBOXYLASE:PYRUVATE/ACETYL-COA/PROPIONYL-COA CARBOXYLASE"/>
    <property type="match status" value="1"/>
</dbReference>
<sequence length="133" mass="14152">MTVWVNNELKQRVEGNDMGLHKRVLIANRGEIAIRIAKAAKALGMESVAVHASIDAQSLHTCMTTHVRPLSQDGVAAYLDGAAMIHVAKQMDCDCIHPGYGFLSENASFAEMCAAEGIVFVGPPASALTVFGN</sequence>
<name>A0A382GYH1_9ZZZZ</name>
<dbReference type="EMBL" id="UINC01057925">
    <property type="protein sequence ID" value="SVB79603.1"/>
    <property type="molecule type" value="Genomic_DNA"/>
</dbReference>
<keyword evidence="2" id="KW-0547">Nucleotide-binding</keyword>
<dbReference type="GO" id="GO:0004485">
    <property type="term" value="F:methylcrotonoyl-CoA carboxylase activity"/>
    <property type="evidence" value="ECO:0007669"/>
    <property type="project" value="TreeGrafter"/>
</dbReference>
<evidence type="ECO:0000256" key="3">
    <source>
        <dbReference type="ARBA" id="ARBA00022840"/>
    </source>
</evidence>
<dbReference type="GO" id="GO:0005524">
    <property type="term" value="F:ATP binding"/>
    <property type="evidence" value="ECO:0007669"/>
    <property type="project" value="UniProtKB-KW"/>
</dbReference>
<dbReference type="InterPro" id="IPR005481">
    <property type="entry name" value="BC-like_N"/>
</dbReference>
<keyword evidence="1" id="KW-0436">Ligase</keyword>
<organism evidence="6">
    <name type="scientific">marine metagenome</name>
    <dbReference type="NCBI Taxonomy" id="408172"/>
    <lineage>
        <taxon>unclassified sequences</taxon>
        <taxon>metagenomes</taxon>
        <taxon>ecological metagenomes</taxon>
    </lineage>
</organism>
<reference evidence="6" key="1">
    <citation type="submission" date="2018-05" db="EMBL/GenBank/DDBJ databases">
        <authorList>
            <person name="Lanie J.A."/>
            <person name="Ng W.-L."/>
            <person name="Kazmierczak K.M."/>
            <person name="Andrzejewski T.M."/>
            <person name="Davidsen T.M."/>
            <person name="Wayne K.J."/>
            <person name="Tettelin H."/>
            <person name="Glass J.I."/>
            <person name="Rusch D."/>
            <person name="Podicherti R."/>
            <person name="Tsui H.-C.T."/>
            <person name="Winkler M.E."/>
        </authorList>
    </citation>
    <scope>NUCLEOTIDE SEQUENCE</scope>
</reference>
<gene>
    <name evidence="6" type="ORF">METZ01_LOCUS232457</name>
</gene>
<feature type="non-terminal residue" evidence="6">
    <location>
        <position position="133"/>
    </location>
</feature>